<dbReference type="PANTHER" id="PTHR23183">
    <property type="entry name" value="NOP14"/>
    <property type="match status" value="1"/>
</dbReference>
<name>A0A0C2N1V3_THEKT</name>
<reference evidence="9 10" key="1">
    <citation type="journal article" date="2014" name="Genome Biol. Evol.">
        <title>The genome of the myxosporean Thelohanellus kitauei shows adaptations to nutrient acquisition within its fish host.</title>
        <authorList>
            <person name="Yang Y."/>
            <person name="Xiong J."/>
            <person name="Zhou Z."/>
            <person name="Huo F."/>
            <person name="Miao W."/>
            <person name="Ran C."/>
            <person name="Liu Y."/>
            <person name="Zhang J."/>
            <person name="Feng J."/>
            <person name="Wang M."/>
            <person name="Wang M."/>
            <person name="Wang L."/>
            <person name="Yao B."/>
        </authorList>
    </citation>
    <scope>NUCLEOTIDE SEQUENCE [LARGE SCALE GENOMIC DNA]</scope>
    <source>
        <strain evidence="9">Wuqing</strain>
    </source>
</reference>
<keyword evidence="10" id="KW-1185">Reference proteome</keyword>
<evidence type="ECO:0000313" key="9">
    <source>
        <dbReference type="EMBL" id="KII67887.1"/>
    </source>
</evidence>
<gene>
    <name evidence="9" type="ORF">RF11_14888</name>
</gene>
<dbReference type="GO" id="GO:0030490">
    <property type="term" value="P:maturation of SSU-rRNA"/>
    <property type="evidence" value="ECO:0007669"/>
    <property type="project" value="TreeGrafter"/>
</dbReference>
<proteinExistence type="inferred from homology"/>
<evidence type="ECO:0000256" key="5">
    <source>
        <dbReference type="ARBA" id="ARBA00023242"/>
    </source>
</evidence>
<comment type="caution">
    <text evidence="9">The sequence shown here is derived from an EMBL/GenBank/DDBJ whole genome shotgun (WGS) entry which is preliminary data.</text>
</comment>
<evidence type="ECO:0000256" key="3">
    <source>
        <dbReference type="ARBA" id="ARBA00022517"/>
    </source>
</evidence>
<keyword evidence="4" id="KW-0698">rRNA processing</keyword>
<comment type="subcellular location">
    <subcellularLocation>
        <location evidence="1">Nucleus</location>
        <location evidence="1">Nucleolus</location>
    </subcellularLocation>
</comment>
<evidence type="ECO:0000256" key="1">
    <source>
        <dbReference type="ARBA" id="ARBA00004604"/>
    </source>
</evidence>
<dbReference type="EMBL" id="JWZT01003043">
    <property type="protein sequence ID" value="KII67887.1"/>
    <property type="molecule type" value="Genomic_DNA"/>
</dbReference>
<dbReference type="GO" id="GO:0030692">
    <property type="term" value="C:Noc4p-Nop14p complex"/>
    <property type="evidence" value="ECO:0007669"/>
    <property type="project" value="TreeGrafter"/>
</dbReference>
<dbReference type="AlphaFoldDB" id="A0A0C2N1V3"/>
<dbReference type="OrthoDB" id="441771at2759"/>
<keyword evidence="8" id="KW-0732">Signal</keyword>
<sequence>MRNDAVFLLNLFKIILAFIDIWKDLCHIKKVITLITPIIRISDISDCEEFSHISKKIHEMIQTGSKKRFDNNFLIKKVKTIHQYDPIIKEIKPQSDKSNKITLLKKIKKREHKGAVRELRKDSEYCAARQLRETIKNDEERMKKVKQLYKDISMEKCN</sequence>
<feature type="chain" id="PRO_5002152724" evidence="8">
    <location>
        <begin position="18"/>
        <end position="158"/>
    </location>
</feature>
<dbReference type="GO" id="GO:0032040">
    <property type="term" value="C:small-subunit processome"/>
    <property type="evidence" value="ECO:0007669"/>
    <property type="project" value="InterPro"/>
</dbReference>
<protein>
    <submittedName>
        <fullName evidence="9">Nucleolar protein 14</fullName>
    </submittedName>
</protein>
<accession>A0A0C2N1V3</accession>
<feature type="coiled-coil region" evidence="7">
    <location>
        <begin position="128"/>
        <end position="155"/>
    </location>
</feature>
<evidence type="ECO:0000256" key="7">
    <source>
        <dbReference type="SAM" id="Coils"/>
    </source>
</evidence>
<evidence type="ECO:0000256" key="8">
    <source>
        <dbReference type="SAM" id="SignalP"/>
    </source>
</evidence>
<evidence type="ECO:0000256" key="2">
    <source>
        <dbReference type="ARBA" id="ARBA00007466"/>
    </source>
</evidence>
<evidence type="ECO:0000256" key="6">
    <source>
        <dbReference type="ARBA" id="ARBA00024695"/>
    </source>
</evidence>
<keyword evidence="7" id="KW-0175">Coiled coil</keyword>
<dbReference type="PANTHER" id="PTHR23183:SF0">
    <property type="entry name" value="NUCLEOLAR PROTEIN 14"/>
    <property type="match status" value="1"/>
</dbReference>
<comment type="function">
    <text evidence="6">Involved in nucleolar processing of pre-18S ribosomal RNA. Has a role in the nuclear export of 40S pre-ribosomal subunit to the cytoplasm.</text>
</comment>
<keyword evidence="5" id="KW-0539">Nucleus</keyword>
<keyword evidence="3" id="KW-0690">Ribosome biogenesis</keyword>
<evidence type="ECO:0000313" key="10">
    <source>
        <dbReference type="Proteomes" id="UP000031668"/>
    </source>
</evidence>
<organism evidence="9 10">
    <name type="scientific">Thelohanellus kitauei</name>
    <name type="common">Myxosporean</name>
    <dbReference type="NCBI Taxonomy" id="669202"/>
    <lineage>
        <taxon>Eukaryota</taxon>
        <taxon>Metazoa</taxon>
        <taxon>Cnidaria</taxon>
        <taxon>Myxozoa</taxon>
        <taxon>Myxosporea</taxon>
        <taxon>Bivalvulida</taxon>
        <taxon>Platysporina</taxon>
        <taxon>Myxobolidae</taxon>
        <taxon>Thelohanellus</taxon>
    </lineage>
</organism>
<evidence type="ECO:0000256" key="4">
    <source>
        <dbReference type="ARBA" id="ARBA00022552"/>
    </source>
</evidence>
<dbReference type="Pfam" id="PF04147">
    <property type="entry name" value="Nop14"/>
    <property type="match status" value="1"/>
</dbReference>
<dbReference type="InterPro" id="IPR007276">
    <property type="entry name" value="Nop14"/>
</dbReference>
<comment type="similarity">
    <text evidence="2">Belongs to the NOP14 family.</text>
</comment>
<dbReference type="Proteomes" id="UP000031668">
    <property type="component" value="Unassembled WGS sequence"/>
</dbReference>
<feature type="signal peptide" evidence="8">
    <location>
        <begin position="1"/>
        <end position="17"/>
    </location>
</feature>